<evidence type="ECO:0000256" key="2">
    <source>
        <dbReference type="PROSITE-ProRule" id="PRU00703"/>
    </source>
</evidence>
<dbReference type="RefSeq" id="WP_379287887.1">
    <property type="nucleotide sequence ID" value="NZ_JBHTIU010000030.1"/>
</dbReference>
<dbReference type="Gene3D" id="3.10.580.10">
    <property type="entry name" value="CBS-domain"/>
    <property type="match status" value="1"/>
</dbReference>
<sequence>MADVMTSPVHSVSLGKSVWYASQLMSELKIGSLVVVEAREVVGIITSRDVRTAHPNRIVADAMTPNPICVPEHVFVWDALLLMEQNRIERLIVLRQGELVGIVTRESLTTRLSEWYDSLTQLYGSSYIHVIGEELLASGRSFQLLFIDLNRFGEVNKRFGHPVGDDMIREFSNKLKSLFGPGDYISRYAGDEFAIITQKSDEEVQRIIDQLSCGQSVGRASVSADTGWVNERVVPEFGQMTFRELISKASMLSTQAKIDYAGRR</sequence>
<feature type="domain" description="CBS" evidence="4">
    <location>
        <begin position="5"/>
        <end position="62"/>
    </location>
</feature>
<dbReference type="CDD" id="cd01949">
    <property type="entry name" value="GGDEF"/>
    <property type="match status" value="1"/>
</dbReference>
<dbReference type="NCBIfam" id="TIGR00254">
    <property type="entry name" value="GGDEF"/>
    <property type="match status" value="1"/>
</dbReference>
<comment type="caution">
    <text evidence="5">The sequence shown here is derived from an EMBL/GenBank/DDBJ whole genome shotgun (WGS) entry which is preliminary data.</text>
</comment>
<dbReference type="SMART" id="SM00267">
    <property type="entry name" value="GGDEF"/>
    <property type="match status" value="1"/>
</dbReference>
<evidence type="ECO:0000256" key="1">
    <source>
        <dbReference type="ARBA" id="ARBA00023122"/>
    </source>
</evidence>
<dbReference type="InterPro" id="IPR051257">
    <property type="entry name" value="Diverse_CBS-Domain"/>
</dbReference>
<dbReference type="Gene3D" id="3.30.70.270">
    <property type="match status" value="1"/>
</dbReference>
<dbReference type="SMART" id="SM00116">
    <property type="entry name" value="CBS"/>
    <property type="match status" value="2"/>
</dbReference>
<dbReference type="InterPro" id="IPR029787">
    <property type="entry name" value="Nucleotide_cyclase"/>
</dbReference>
<evidence type="ECO:0000259" key="3">
    <source>
        <dbReference type="PROSITE" id="PS50887"/>
    </source>
</evidence>
<dbReference type="SUPFAM" id="SSF54631">
    <property type="entry name" value="CBS-domain pair"/>
    <property type="match status" value="1"/>
</dbReference>
<dbReference type="Pfam" id="PF00571">
    <property type="entry name" value="CBS"/>
    <property type="match status" value="2"/>
</dbReference>
<dbReference type="PANTHER" id="PTHR43080">
    <property type="entry name" value="CBS DOMAIN-CONTAINING PROTEIN CBSX3, MITOCHONDRIAL"/>
    <property type="match status" value="1"/>
</dbReference>
<evidence type="ECO:0000313" key="5">
    <source>
        <dbReference type="EMBL" id="MFD0869466.1"/>
    </source>
</evidence>
<dbReference type="SUPFAM" id="SSF55073">
    <property type="entry name" value="Nucleotide cyclase"/>
    <property type="match status" value="1"/>
</dbReference>
<dbReference type="InterPro" id="IPR000644">
    <property type="entry name" value="CBS_dom"/>
</dbReference>
<dbReference type="PROSITE" id="PS50887">
    <property type="entry name" value="GGDEF"/>
    <property type="match status" value="1"/>
</dbReference>
<gene>
    <name evidence="5" type="ORF">ACFQ03_09920</name>
</gene>
<dbReference type="InterPro" id="IPR000160">
    <property type="entry name" value="GGDEF_dom"/>
</dbReference>
<feature type="domain" description="GGDEF" evidence="3">
    <location>
        <begin position="140"/>
        <end position="264"/>
    </location>
</feature>
<organism evidence="5 6">
    <name type="scientific">Paenibacillus residui</name>
    <dbReference type="NCBI Taxonomy" id="629724"/>
    <lineage>
        <taxon>Bacteria</taxon>
        <taxon>Bacillati</taxon>
        <taxon>Bacillota</taxon>
        <taxon>Bacilli</taxon>
        <taxon>Bacillales</taxon>
        <taxon>Paenibacillaceae</taxon>
        <taxon>Paenibacillus</taxon>
    </lineage>
</organism>
<dbReference type="InterPro" id="IPR043128">
    <property type="entry name" value="Rev_trsase/Diguanyl_cyclase"/>
</dbReference>
<name>A0ABW3DA76_9BACL</name>
<proteinExistence type="predicted"/>
<reference evidence="6" key="1">
    <citation type="journal article" date="2019" name="Int. J. Syst. Evol. Microbiol.">
        <title>The Global Catalogue of Microorganisms (GCM) 10K type strain sequencing project: providing services to taxonomists for standard genome sequencing and annotation.</title>
        <authorList>
            <consortium name="The Broad Institute Genomics Platform"/>
            <consortium name="The Broad Institute Genome Sequencing Center for Infectious Disease"/>
            <person name="Wu L."/>
            <person name="Ma J."/>
        </authorList>
    </citation>
    <scope>NUCLEOTIDE SEQUENCE [LARGE SCALE GENOMIC DNA]</scope>
    <source>
        <strain evidence="6">CCUG 57263</strain>
    </source>
</reference>
<dbReference type="PANTHER" id="PTHR43080:SF2">
    <property type="entry name" value="CBS DOMAIN-CONTAINING PROTEIN"/>
    <property type="match status" value="1"/>
</dbReference>
<evidence type="ECO:0000259" key="4">
    <source>
        <dbReference type="PROSITE" id="PS51371"/>
    </source>
</evidence>
<dbReference type="Proteomes" id="UP001597120">
    <property type="component" value="Unassembled WGS sequence"/>
</dbReference>
<keyword evidence="1 2" id="KW-0129">CBS domain</keyword>
<dbReference type="Pfam" id="PF00990">
    <property type="entry name" value="GGDEF"/>
    <property type="match status" value="1"/>
</dbReference>
<dbReference type="InterPro" id="IPR046342">
    <property type="entry name" value="CBS_dom_sf"/>
</dbReference>
<evidence type="ECO:0000313" key="6">
    <source>
        <dbReference type="Proteomes" id="UP001597120"/>
    </source>
</evidence>
<protein>
    <submittedName>
        <fullName evidence="5">GGDEF domain-containing protein</fullName>
    </submittedName>
</protein>
<dbReference type="EMBL" id="JBHTIU010000030">
    <property type="protein sequence ID" value="MFD0869466.1"/>
    <property type="molecule type" value="Genomic_DNA"/>
</dbReference>
<accession>A0ABW3DA76</accession>
<feature type="domain" description="CBS" evidence="4">
    <location>
        <begin position="63"/>
        <end position="118"/>
    </location>
</feature>
<keyword evidence="6" id="KW-1185">Reference proteome</keyword>
<dbReference type="PROSITE" id="PS51371">
    <property type="entry name" value="CBS"/>
    <property type="match status" value="2"/>
</dbReference>